<dbReference type="RefSeq" id="WP_074754826.1">
    <property type="nucleotide sequence ID" value="NZ_FOGJ01000005.1"/>
</dbReference>
<keyword evidence="2" id="KW-0812">Transmembrane</keyword>
<evidence type="ECO:0000313" key="4">
    <source>
        <dbReference type="Proteomes" id="UP000182584"/>
    </source>
</evidence>
<reference evidence="3 4" key="1">
    <citation type="submission" date="2016-10" db="EMBL/GenBank/DDBJ databases">
        <authorList>
            <person name="de Groot N.N."/>
        </authorList>
    </citation>
    <scope>NUCLEOTIDE SEQUENCE [LARGE SCALE GENOMIC DNA]</scope>
    <source>
        <strain evidence="3 4">AR40</strain>
    </source>
</reference>
<sequence>MNKKEVGISITSAVIKVVLLIIILFLLIQYSKVAYSYGRGIFNQTAVSSGEGEYFNVTILEGESVSELADALEGAGLIKDAFLFRLQEYFSEYHGLEQPGVYTLSTAMTPDEMLAIICADADKKSTSSETSEETQSTSSDNTDVEDNTSGTGAAEGEDMGSEDETSGSEDTGSSEGEDVE</sequence>
<protein>
    <submittedName>
        <fullName evidence="3">YceG-like family protein</fullName>
    </submittedName>
</protein>
<feature type="compositionally biased region" description="Low complexity" evidence="1">
    <location>
        <begin position="127"/>
        <end position="139"/>
    </location>
</feature>
<evidence type="ECO:0000256" key="1">
    <source>
        <dbReference type="SAM" id="MobiDB-lite"/>
    </source>
</evidence>
<feature type="compositionally biased region" description="Acidic residues" evidence="1">
    <location>
        <begin position="155"/>
        <end position="167"/>
    </location>
</feature>
<accession>A0A1H9NYF2</accession>
<dbReference type="Gene3D" id="3.30.1490.480">
    <property type="entry name" value="Endolytic murein transglycosylase"/>
    <property type="match status" value="1"/>
</dbReference>
<keyword evidence="2" id="KW-0472">Membrane</keyword>
<dbReference type="Proteomes" id="UP000182584">
    <property type="component" value="Unassembled WGS sequence"/>
</dbReference>
<dbReference type="AlphaFoldDB" id="A0A1H9NYF2"/>
<organism evidence="3 4">
    <name type="scientific">Butyrivibrio fibrisolvens</name>
    <dbReference type="NCBI Taxonomy" id="831"/>
    <lineage>
        <taxon>Bacteria</taxon>
        <taxon>Bacillati</taxon>
        <taxon>Bacillota</taxon>
        <taxon>Clostridia</taxon>
        <taxon>Lachnospirales</taxon>
        <taxon>Lachnospiraceae</taxon>
        <taxon>Butyrivibrio</taxon>
    </lineage>
</organism>
<feature type="region of interest" description="Disordered" evidence="1">
    <location>
        <begin position="122"/>
        <end position="180"/>
    </location>
</feature>
<dbReference type="eggNOG" id="COG1559">
    <property type="taxonomic scope" value="Bacteria"/>
</dbReference>
<proteinExistence type="predicted"/>
<gene>
    <name evidence="3" type="ORF">SAMN04487884_10553</name>
</gene>
<keyword evidence="2" id="KW-1133">Transmembrane helix</keyword>
<evidence type="ECO:0000313" key="3">
    <source>
        <dbReference type="EMBL" id="SER40363.1"/>
    </source>
</evidence>
<dbReference type="OrthoDB" id="9810667at2"/>
<name>A0A1H9NYF2_BUTFI</name>
<evidence type="ECO:0000256" key="2">
    <source>
        <dbReference type="SAM" id="Phobius"/>
    </source>
</evidence>
<feature type="transmembrane region" description="Helical" evidence="2">
    <location>
        <begin position="6"/>
        <end position="28"/>
    </location>
</feature>
<dbReference type="EMBL" id="FOGJ01000005">
    <property type="protein sequence ID" value="SER40363.1"/>
    <property type="molecule type" value="Genomic_DNA"/>
</dbReference>